<reference evidence="2 3" key="1">
    <citation type="submission" date="2019-04" db="EMBL/GenBank/DDBJ databases">
        <title>Bacillus caeni sp. nov., a bacterium isolated from mangrove sediment.</title>
        <authorList>
            <person name="Huang H."/>
            <person name="Mo K."/>
            <person name="Hu Y."/>
        </authorList>
    </citation>
    <scope>NUCLEOTIDE SEQUENCE [LARGE SCALE GENOMIC DNA]</scope>
    <source>
        <strain evidence="2 3">HB172195</strain>
    </source>
</reference>
<protein>
    <submittedName>
        <fullName evidence="2">Alpha/beta-type small acid-soluble spore protein</fullName>
    </submittedName>
</protein>
<gene>
    <name evidence="2" type="ORF">FCL54_23405</name>
</gene>
<name>A0A5R9EXZ1_9BACL</name>
<dbReference type="GO" id="GO:0003690">
    <property type="term" value="F:double-stranded DNA binding"/>
    <property type="evidence" value="ECO:0007669"/>
    <property type="project" value="InterPro"/>
</dbReference>
<dbReference type="Pfam" id="PF00269">
    <property type="entry name" value="SASP"/>
    <property type="match status" value="1"/>
</dbReference>
<comment type="function">
    <text evidence="1">SASP are bound to spore DNA. They are double-stranded DNA-binding proteins that cause DNA to change to an a-like conformation. They protect the DNA backbone from chemical and enzymatic cleavage and are thus involved in dormant spore's high resistance to UV light.</text>
</comment>
<dbReference type="PANTHER" id="PTHR36107">
    <property type="entry name" value="SMALL, ACID-SOLUBLE SPORE PROTEIN A"/>
    <property type="match status" value="1"/>
</dbReference>
<dbReference type="EMBL" id="SWLG01000038">
    <property type="protein sequence ID" value="TLS34900.1"/>
    <property type="molecule type" value="Genomic_DNA"/>
</dbReference>
<dbReference type="AlphaFoldDB" id="A0A5R9EXZ1"/>
<dbReference type="Gene3D" id="6.10.10.80">
    <property type="entry name" value="Small, acid-soluble spore protein, alpha/beta type-like"/>
    <property type="match status" value="1"/>
</dbReference>
<dbReference type="InterPro" id="IPR050847">
    <property type="entry name" value="SASP_DNA-binding"/>
</dbReference>
<dbReference type="OrthoDB" id="1683773at2"/>
<dbReference type="PANTHER" id="PTHR36107:SF1">
    <property type="entry name" value="SMALL, ACID-SOLUBLE SPORE PROTEIN A"/>
    <property type="match status" value="1"/>
</dbReference>
<comment type="caution">
    <text evidence="2">The sequence shown here is derived from an EMBL/GenBank/DDBJ whole genome shotgun (WGS) entry which is preliminary data.</text>
</comment>
<organism evidence="2 3">
    <name type="scientific">Exobacillus caeni</name>
    <dbReference type="NCBI Taxonomy" id="2574798"/>
    <lineage>
        <taxon>Bacteria</taxon>
        <taxon>Bacillati</taxon>
        <taxon>Bacillota</taxon>
        <taxon>Bacilli</taxon>
        <taxon>Bacillales</taxon>
        <taxon>Guptibacillaceae</taxon>
        <taxon>Exobacillus</taxon>
    </lineage>
</organism>
<proteinExistence type="predicted"/>
<dbReference type="Proteomes" id="UP000308230">
    <property type="component" value="Unassembled WGS sequence"/>
</dbReference>
<accession>A0A5R9EXZ1</accession>
<evidence type="ECO:0000256" key="1">
    <source>
        <dbReference type="ARBA" id="ARBA00003863"/>
    </source>
</evidence>
<dbReference type="GO" id="GO:0006265">
    <property type="term" value="P:DNA topological change"/>
    <property type="evidence" value="ECO:0007669"/>
    <property type="project" value="InterPro"/>
</dbReference>
<sequence length="94" mass="10815">MMANRNKILVPEARNELDQFKVNVMEKQGYQFHRDPDQIKYEVARESGVPLEKGYNGDLTSRQAGKVGGYIGGNMVKEMIKMAEQQLQKNRPWS</sequence>
<dbReference type="InterPro" id="IPR001448">
    <property type="entry name" value="SASP_alpha/beta-type"/>
</dbReference>
<evidence type="ECO:0000313" key="2">
    <source>
        <dbReference type="EMBL" id="TLS34900.1"/>
    </source>
</evidence>
<dbReference type="InterPro" id="IPR038300">
    <property type="entry name" value="SASP_sf_alpha/beta"/>
</dbReference>
<evidence type="ECO:0000313" key="3">
    <source>
        <dbReference type="Proteomes" id="UP000308230"/>
    </source>
</evidence>
<keyword evidence="3" id="KW-1185">Reference proteome</keyword>